<evidence type="ECO:0000313" key="2">
    <source>
        <dbReference type="Proteomes" id="UP000499080"/>
    </source>
</evidence>
<sequence length="118" mass="13085">MFYEDSHDLLPQPLRTTILFVTVTFVTEKNSNIASKSTQRPEKSIGKLMIESCGKKLKPAAVGDIILLNVPKVYCSPLNCPNLIGKTLKVENDVYQIGTKSGIINPWFARCDFQISGP</sequence>
<keyword evidence="2" id="KW-1185">Reference proteome</keyword>
<protein>
    <submittedName>
        <fullName evidence="1">Uncharacterized protein</fullName>
    </submittedName>
</protein>
<accession>A0A4Y2QC42</accession>
<dbReference type="OrthoDB" id="5836254at2759"/>
<proteinExistence type="predicted"/>
<reference evidence="1 2" key="1">
    <citation type="journal article" date="2019" name="Sci. Rep.">
        <title>Orb-weaving spider Araneus ventricosus genome elucidates the spidroin gene catalogue.</title>
        <authorList>
            <person name="Kono N."/>
            <person name="Nakamura H."/>
            <person name="Ohtoshi R."/>
            <person name="Moran D.A.P."/>
            <person name="Shinohara A."/>
            <person name="Yoshida Y."/>
            <person name="Fujiwara M."/>
            <person name="Mori M."/>
            <person name="Tomita M."/>
            <person name="Arakawa K."/>
        </authorList>
    </citation>
    <scope>NUCLEOTIDE SEQUENCE [LARGE SCALE GENOMIC DNA]</scope>
</reference>
<dbReference type="Proteomes" id="UP000499080">
    <property type="component" value="Unassembled WGS sequence"/>
</dbReference>
<dbReference type="AlphaFoldDB" id="A0A4Y2QC42"/>
<dbReference type="EMBL" id="BGPR01013692">
    <property type="protein sequence ID" value="GBN61775.1"/>
    <property type="molecule type" value="Genomic_DNA"/>
</dbReference>
<organism evidence="1 2">
    <name type="scientific">Araneus ventricosus</name>
    <name type="common">Orbweaver spider</name>
    <name type="synonym">Epeira ventricosa</name>
    <dbReference type="NCBI Taxonomy" id="182803"/>
    <lineage>
        <taxon>Eukaryota</taxon>
        <taxon>Metazoa</taxon>
        <taxon>Ecdysozoa</taxon>
        <taxon>Arthropoda</taxon>
        <taxon>Chelicerata</taxon>
        <taxon>Arachnida</taxon>
        <taxon>Araneae</taxon>
        <taxon>Araneomorphae</taxon>
        <taxon>Entelegynae</taxon>
        <taxon>Araneoidea</taxon>
        <taxon>Araneidae</taxon>
        <taxon>Araneus</taxon>
    </lineage>
</organism>
<evidence type="ECO:0000313" key="1">
    <source>
        <dbReference type="EMBL" id="GBN61775.1"/>
    </source>
</evidence>
<gene>
    <name evidence="1" type="ORF">AVEN_251183_1</name>
</gene>
<name>A0A4Y2QC42_ARAVE</name>
<comment type="caution">
    <text evidence="1">The sequence shown here is derived from an EMBL/GenBank/DDBJ whole genome shotgun (WGS) entry which is preliminary data.</text>
</comment>